<proteinExistence type="predicted"/>
<dbReference type="EMBL" id="OIVN01000571">
    <property type="protein sequence ID" value="SPC82333.1"/>
    <property type="molecule type" value="Genomic_DNA"/>
</dbReference>
<name>A0A2N9F5B0_FAGSY</name>
<accession>A0A2N9F5B0</accession>
<dbReference type="AlphaFoldDB" id="A0A2N9F5B0"/>
<protein>
    <submittedName>
        <fullName evidence="1">Uncharacterized protein</fullName>
    </submittedName>
</protein>
<evidence type="ECO:0000313" key="1">
    <source>
        <dbReference type="EMBL" id="SPC82333.1"/>
    </source>
</evidence>
<reference evidence="1" key="1">
    <citation type="submission" date="2018-02" db="EMBL/GenBank/DDBJ databases">
        <authorList>
            <person name="Cohen D.B."/>
            <person name="Kent A.D."/>
        </authorList>
    </citation>
    <scope>NUCLEOTIDE SEQUENCE</scope>
</reference>
<organism evidence="1">
    <name type="scientific">Fagus sylvatica</name>
    <name type="common">Beechnut</name>
    <dbReference type="NCBI Taxonomy" id="28930"/>
    <lineage>
        <taxon>Eukaryota</taxon>
        <taxon>Viridiplantae</taxon>
        <taxon>Streptophyta</taxon>
        <taxon>Embryophyta</taxon>
        <taxon>Tracheophyta</taxon>
        <taxon>Spermatophyta</taxon>
        <taxon>Magnoliopsida</taxon>
        <taxon>eudicotyledons</taxon>
        <taxon>Gunneridae</taxon>
        <taxon>Pentapetalae</taxon>
        <taxon>rosids</taxon>
        <taxon>fabids</taxon>
        <taxon>Fagales</taxon>
        <taxon>Fagaceae</taxon>
        <taxon>Fagus</taxon>
    </lineage>
</organism>
<sequence>MGMSQSDQRLNARADISLLKVTGRGYGCGSGRGYGAGAWIWVQNFAGNSTGAWRRMDGRMVLKLWEMEDMVPGFTQISKEKFCGGGEMNGSTRTWQREVELAGKWFVSPAHGGT</sequence>
<gene>
    <name evidence="1" type="ORF">FSB_LOCUS10215</name>
</gene>